<keyword evidence="2" id="KW-1185">Reference proteome</keyword>
<dbReference type="RefSeq" id="WP_197527127.1">
    <property type="nucleotide sequence ID" value="NZ_CP036291.1"/>
</dbReference>
<sequence length="90" mass="9501">MQISIPEESAGLFRAKAAAAGFGDDIASYLSLLVAGDQTTSRPTTDQRADPEIDVLIDEGFASGPADRSWAAMIADCKRKALAESTSRQP</sequence>
<reference evidence="1 2" key="1">
    <citation type="submission" date="2019-02" db="EMBL/GenBank/DDBJ databases">
        <title>Deep-cultivation of Planctomycetes and their phenomic and genomic characterization uncovers novel biology.</title>
        <authorList>
            <person name="Wiegand S."/>
            <person name="Jogler M."/>
            <person name="Boedeker C."/>
            <person name="Pinto D."/>
            <person name="Vollmers J."/>
            <person name="Rivas-Marin E."/>
            <person name="Kohn T."/>
            <person name="Peeters S.H."/>
            <person name="Heuer A."/>
            <person name="Rast P."/>
            <person name="Oberbeckmann S."/>
            <person name="Bunk B."/>
            <person name="Jeske O."/>
            <person name="Meyerdierks A."/>
            <person name="Storesund J.E."/>
            <person name="Kallscheuer N."/>
            <person name="Luecker S."/>
            <person name="Lage O.M."/>
            <person name="Pohl T."/>
            <person name="Merkel B.J."/>
            <person name="Hornburger P."/>
            <person name="Mueller R.-W."/>
            <person name="Bruemmer F."/>
            <person name="Labrenz M."/>
            <person name="Spormann A.M."/>
            <person name="Op den Camp H."/>
            <person name="Overmann J."/>
            <person name="Amann R."/>
            <person name="Jetten M.S.M."/>
            <person name="Mascher T."/>
            <person name="Medema M.H."/>
            <person name="Devos D.P."/>
            <person name="Kaster A.-K."/>
            <person name="Ovreas L."/>
            <person name="Rohde M."/>
            <person name="Galperin M.Y."/>
            <person name="Jogler C."/>
        </authorList>
    </citation>
    <scope>NUCLEOTIDE SEQUENCE [LARGE SCALE GENOMIC DNA]</scope>
    <source>
        <strain evidence="1 2">Pla175</strain>
    </source>
</reference>
<accession>A0A518DJ75</accession>
<evidence type="ECO:0000313" key="1">
    <source>
        <dbReference type="EMBL" id="QDU91525.1"/>
    </source>
</evidence>
<evidence type="ECO:0000313" key="2">
    <source>
        <dbReference type="Proteomes" id="UP000317429"/>
    </source>
</evidence>
<gene>
    <name evidence="1" type="ORF">Pla175_49540</name>
</gene>
<protein>
    <submittedName>
        <fullName evidence="1">Uncharacterized protein</fullName>
    </submittedName>
</protein>
<dbReference type="KEGG" id="pnd:Pla175_49540"/>
<dbReference type="EMBL" id="CP036291">
    <property type="protein sequence ID" value="QDU91525.1"/>
    <property type="molecule type" value="Genomic_DNA"/>
</dbReference>
<dbReference type="Proteomes" id="UP000317429">
    <property type="component" value="Chromosome"/>
</dbReference>
<name>A0A518DJ75_9BACT</name>
<proteinExistence type="predicted"/>
<organism evidence="1 2">
    <name type="scientific">Pirellulimonas nuda</name>
    <dbReference type="NCBI Taxonomy" id="2528009"/>
    <lineage>
        <taxon>Bacteria</taxon>
        <taxon>Pseudomonadati</taxon>
        <taxon>Planctomycetota</taxon>
        <taxon>Planctomycetia</taxon>
        <taxon>Pirellulales</taxon>
        <taxon>Lacipirellulaceae</taxon>
        <taxon>Pirellulimonas</taxon>
    </lineage>
</organism>
<dbReference type="AlphaFoldDB" id="A0A518DJ75"/>